<name>H1V411_COLHI</name>
<protein>
    <submittedName>
        <fullName evidence="1">Uncharacterized protein</fullName>
    </submittedName>
</protein>
<feature type="non-terminal residue" evidence="1">
    <location>
        <position position="1"/>
    </location>
</feature>
<organism evidence="1 2">
    <name type="scientific">Colletotrichum higginsianum (strain IMI 349063)</name>
    <name type="common">Crucifer anthracnose fungus</name>
    <dbReference type="NCBI Taxonomy" id="759273"/>
    <lineage>
        <taxon>Eukaryota</taxon>
        <taxon>Fungi</taxon>
        <taxon>Dikarya</taxon>
        <taxon>Ascomycota</taxon>
        <taxon>Pezizomycotina</taxon>
        <taxon>Sordariomycetes</taxon>
        <taxon>Hypocreomycetidae</taxon>
        <taxon>Glomerellales</taxon>
        <taxon>Glomerellaceae</taxon>
        <taxon>Colletotrichum</taxon>
        <taxon>Colletotrichum destructivum species complex</taxon>
    </lineage>
</organism>
<dbReference type="Proteomes" id="UP000007174">
    <property type="component" value="Unassembled WGS sequence"/>
</dbReference>
<dbReference type="AlphaFoldDB" id="H1V411"/>
<dbReference type="EMBL" id="CACQ02001346">
    <property type="protein sequence ID" value="CCF34963.1"/>
    <property type="molecule type" value="Genomic_DNA"/>
</dbReference>
<dbReference type="HOGENOM" id="CLU_2564584_0_0_1"/>
<proteinExistence type="predicted"/>
<evidence type="ECO:0000313" key="2">
    <source>
        <dbReference type="Proteomes" id="UP000007174"/>
    </source>
</evidence>
<gene>
    <name evidence="1" type="ORF">CH063_00191</name>
</gene>
<reference evidence="2" key="1">
    <citation type="journal article" date="2012" name="Nat. Genet.">
        <title>Lifestyle transitions in plant pathogenic Colletotrichum fungi deciphered by genome and transcriptome analyses.</title>
        <authorList>
            <person name="O'Connell R.J."/>
            <person name="Thon M.R."/>
            <person name="Hacquard S."/>
            <person name="Amyotte S.G."/>
            <person name="Kleemann J."/>
            <person name="Torres M.F."/>
            <person name="Damm U."/>
            <person name="Buiate E.A."/>
            <person name="Epstein L."/>
            <person name="Alkan N."/>
            <person name="Altmueller J."/>
            <person name="Alvarado-Balderrama L."/>
            <person name="Bauser C.A."/>
            <person name="Becker C."/>
            <person name="Birren B.W."/>
            <person name="Chen Z."/>
            <person name="Choi J."/>
            <person name="Crouch J.A."/>
            <person name="Duvick J.P."/>
            <person name="Farman M.A."/>
            <person name="Gan P."/>
            <person name="Heiman D."/>
            <person name="Henrissat B."/>
            <person name="Howard R.J."/>
            <person name="Kabbage M."/>
            <person name="Koch C."/>
            <person name="Kracher B."/>
            <person name="Kubo Y."/>
            <person name="Law A.D."/>
            <person name="Lebrun M.-H."/>
            <person name="Lee Y.-H."/>
            <person name="Miyara I."/>
            <person name="Moore N."/>
            <person name="Neumann U."/>
            <person name="Nordstroem K."/>
            <person name="Panaccione D.G."/>
            <person name="Panstruga R."/>
            <person name="Place M."/>
            <person name="Proctor R.H."/>
            <person name="Prusky D."/>
            <person name="Rech G."/>
            <person name="Reinhardt R."/>
            <person name="Rollins J.A."/>
            <person name="Rounsley S."/>
            <person name="Schardl C.L."/>
            <person name="Schwartz D.C."/>
            <person name="Shenoy N."/>
            <person name="Shirasu K."/>
            <person name="Sikhakolli U.R."/>
            <person name="Stueber K."/>
            <person name="Sukno S.A."/>
            <person name="Sweigard J.A."/>
            <person name="Takano Y."/>
            <person name="Takahara H."/>
            <person name="Trail F."/>
            <person name="van der Does H.C."/>
            <person name="Voll L.M."/>
            <person name="Will I."/>
            <person name="Young S."/>
            <person name="Zeng Q."/>
            <person name="Zhang J."/>
            <person name="Zhou S."/>
            <person name="Dickman M.B."/>
            <person name="Schulze-Lefert P."/>
            <person name="Ver Loren van Themaat E."/>
            <person name="Ma L.-J."/>
            <person name="Vaillancourt L.J."/>
        </authorList>
    </citation>
    <scope>NUCLEOTIDE SEQUENCE [LARGE SCALE GENOMIC DNA]</scope>
    <source>
        <strain evidence="2">IMI 349063</strain>
    </source>
</reference>
<accession>H1V411</accession>
<sequence length="82" mass="9272">VPSKATLGLAFPSSFGTPQRYQNQNFSDQTFVTSWFTTYIMASSLHTIHHRQHLRSSSYTIVTNTAKRKSQNEKGLHARSVS</sequence>
<evidence type="ECO:0000313" key="1">
    <source>
        <dbReference type="EMBL" id="CCF34963.1"/>
    </source>
</evidence>